<dbReference type="GO" id="GO:0003677">
    <property type="term" value="F:DNA binding"/>
    <property type="evidence" value="ECO:0007669"/>
    <property type="project" value="UniProtKB-KW"/>
</dbReference>
<dbReference type="PROSITE" id="PS51000">
    <property type="entry name" value="HTH_DEOR_2"/>
    <property type="match status" value="1"/>
</dbReference>
<organism evidence="5 6">
    <name type="scientific">Phytoactinopolyspora mesophila</name>
    <dbReference type="NCBI Taxonomy" id="2650750"/>
    <lineage>
        <taxon>Bacteria</taxon>
        <taxon>Bacillati</taxon>
        <taxon>Actinomycetota</taxon>
        <taxon>Actinomycetes</taxon>
        <taxon>Jiangellales</taxon>
        <taxon>Jiangellaceae</taxon>
        <taxon>Phytoactinopolyspora</taxon>
    </lineage>
</organism>
<evidence type="ECO:0000256" key="2">
    <source>
        <dbReference type="ARBA" id="ARBA00023125"/>
    </source>
</evidence>
<dbReference type="Pfam" id="PF08279">
    <property type="entry name" value="HTH_11"/>
    <property type="match status" value="1"/>
</dbReference>
<dbReference type="InterPro" id="IPR057727">
    <property type="entry name" value="WCX_dom"/>
</dbReference>
<evidence type="ECO:0000313" key="6">
    <source>
        <dbReference type="Proteomes" id="UP000460435"/>
    </source>
</evidence>
<dbReference type="InterPro" id="IPR013196">
    <property type="entry name" value="HTH_11"/>
</dbReference>
<dbReference type="InterPro" id="IPR026881">
    <property type="entry name" value="WYL_dom"/>
</dbReference>
<protein>
    <submittedName>
        <fullName evidence="5">WYL domain-containing protein</fullName>
    </submittedName>
</protein>
<dbReference type="InterPro" id="IPR036388">
    <property type="entry name" value="WH-like_DNA-bd_sf"/>
</dbReference>
<keyword evidence="1" id="KW-0805">Transcription regulation</keyword>
<dbReference type="InterPro" id="IPR018356">
    <property type="entry name" value="Tscrpt_reg_HTH_DeoR_CS"/>
</dbReference>
<evidence type="ECO:0000256" key="3">
    <source>
        <dbReference type="ARBA" id="ARBA00023163"/>
    </source>
</evidence>
<dbReference type="InterPro" id="IPR001034">
    <property type="entry name" value="DeoR_HTH"/>
</dbReference>
<comment type="caution">
    <text evidence="5">The sequence shown here is derived from an EMBL/GenBank/DDBJ whole genome shotgun (WGS) entry which is preliminary data.</text>
</comment>
<dbReference type="GO" id="GO:0003700">
    <property type="term" value="F:DNA-binding transcription factor activity"/>
    <property type="evidence" value="ECO:0007669"/>
    <property type="project" value="InterPro"/>
</dbReference>
<keyword evidence="3" id="KW-0804">Transcription</keyword>
<evidence type="ECO:0000313" key="5">
    <source>
        <dbReference type="EMBL" id="NDL58289.1"/>
    </source>
</evidence>
<keyword evidence="6" id="KW-1185">Reference proteome</keyword>
<evidence type="ECO:0000256" key="1">
    <source>
        <dbReference type="ARBA" id="ARBA00023015"/>
    </source>
</evidence>
<accession>A0A7K3M4Q2</accession>
<keyword evidence="2" id="KW-0238">DNA-binding</keyword>
<name>A0A7K3M4Q2_9ACTN</name>
<evidence type="ECO:0000259" key="4">
    <source>
        <dbReference type="PROSITE" id="PS51000"/>
    </source>
</evidence>
<dbReference type="SUPFAM" id="SSF46785">
    <property type="entry name" value="Winged helix' DNA-binding domain"/>
    <property type="match status" value="1"/>
</dbReference>
<dbReference type="AlphaFoldDB" id="A0A7K3M4Q2"/>
<sequence>MKETSARLLRLLSLLQSRREWPGAELAEHLGVSTRTVRRDIDKLRDLDYPIDVDMGPAGGYRLGAGGRLPPLLLDDEEAVAVAVSLRTATGSGVTGVGEAALRALLKLEQVLPHRLWRRIEALRVSTVQTPAGPAVDANELTAVATACRDHERLRFDYHGRQGTPSRRDTEPHELVTWSKRWYLVAWDLDRRDWRTFRVDRIRTRTPTGPRFSPRELPGGDAAAFVARSVDQAWPYQATVKLHVPADSATARRATTYGRIEPIDRDACLLHFGADTLHSLAFLLGALDVDFEVEHPPELAEQLLRAAVRYQRAAAKLVP</sequence>
<dbReference type="Proteomes" id="UP000460435">
    <property type="component" value="Unassembled WGS sequence"/>
</dbReference>
<proteinExistence type="predicted"/>
<dbReference type="PROSITE" id="PS52050">
    <property type="entry name" value="WYL"/>
    <property type="match status" value="1"/>
</dbReference>
<dbReference type="PROSITE" id="PS00894">
    <property type="entry name" value="HTH_DEOR_1"/>
    <property type="match status" value="1"/>
</dbReference>
<dbReference type="InterPro" id="IPR051534">
    <property type="entry name" value="CBASS_pafABC_assoc_protein"/>
</dbReference>
<dbReference type="PANTHER" id="PTHR34580:SF3">
    <property type="entry name" value="PROTEIN PAFB"/>
    <property type="match status" value="1"/>
</dbReference>
<feature type="domain" description="HTH deoR-type" evidence="4">
    <location>
        <begin position="4"/>
        <end position="70"/>
    </location>
</feature>
<dbReference type="PANTHER" id="PTHR34580">
    <property type="match status" value="1"/>
</dbReference>
<dbReference type="Gene3D" id="1.10.10.10">
    <property type="entry name" value="Winged helix-like DNA-binding domain superfamily/Winged helix DNA-binding domain"/>
    <property type="match status" value="1"/>
</dbReference>
<dbReference type="InterPro" id="IPR036390">
    <property type="entry name" value="WH_DNA-bd_sf"/>
</dbReference>
<reference evidence="5 6" key="1">
    <citation type="submission" date="2019-11" db="EMBL/GenBank/DDBJ databases">
        <authorList>
            <person name="Li X.-J."/>
            <person name="Feng X.-M."/>
        </authorList>
    </citation>
    <scope>NUCLEOTIDE SEQUENCE [LARGE SCALE GENOMIC DNA]</scope>
    <source>
        <strain evidence="5 6">XMNu-373</strain>
    </source>
</reference>
<gene>
    <name evidence="5" type="ORF">F7O44_14530</name>
</gene>
<dbReference type="RefSeq" id="WP_162450952.1">
    <property type="nucleotide sequence ID" value="NZ_WLZY01000004.1"/>
</dbReference>
<dbReference type="Pfam" id="PF25583">
    <property type="entry name" value="WCX"/>
    <property type="match status" value="1"/>
</dbReference>
<dbReference type="Pfam" id="PF13280">
    <property type="entry name" value="WYL"/>
    <property type="match status" value="1"/>
</dbReference>
<dbReference type="EMBL" id="WLZY01000004">
    <property type="protein sequence ID" value="NDL58289.1"/>
    <property type="molecule type" value="Genomic_DNA"/>
</dbReference>